<feature type="transmembrane region" description="Helical" evidence="2">
    <location>
        <begin position="533"/>
        <end position="557"/>
    </location>
</feature>
<protein>
    <recommendedName>
        <fullName evidence="3">DUF3533 domain-containing protein</fullName>
    </recommendedName>
</protein>
<dbReference type="EMBL" id="JAVRRG010000090">
    <property type="protein sequence ID" value="KAK5087433.1"/>
    <property type="molecule type" value="Genomic_DNA"/>
</dbReference>
<dbReference type="InterPro" id="IPR022703">
    <property type="entry name" value="DUF3533"/>
</dbReference>
<dbReference type="Proteomes" id="UP001345013">
    <property type="component" value="Unassembled WGS sequence"/>
</dbReference>
<dbReference type="Pfam" id="PF12051">
    <property type="entry name" value="DUF3533"/>
    <property type="match status" value="1"/>
</dbReference>
<comment type="caution">
    <text evidence="4">The sequence shown here is derived from an EMBL/GenBank/DDBJ whole genome shotgun (WGS) entry which is preliminary data.</text>
</comment>
<keyword evidence="2" id="KW-1133">Transmembrane helix</keyword>
<feature type="transmembrane region" description="Helical" evidence="2">
    <location>
        <begin position="130"/>
        <end position="151"/>
    </location>
</feature>
<feature type="region of interest" description="Disordered" evidence="1">
    <location>
        <begin position="1"/>
        <end position="21"/>
    </location>
</feature>
<proteinExistence type="predicted"/>
<evidence type="ECO:0000256" key="2">
    <source>
        <dbReference type="SAM" id="Phobius"/>
    </source>
</evidence>
<keyword evidence="2" id="KW-0472">Membrane</keyword>
<evidence type="ECO:0000313" key="4">
    <source>
        <dbReference type="EMBL" id="KAK5087433.1"/>
    </source>
</evidence>
<accession>A0ABR0K595</accession>
<evidence type="ECO:0000313" key="5">
    <source>
        <dbReference type="Proteomes" id="UP001345013"/>
    </source>
</evidence>
<keyword evidence="5" id="KW-1185">Reference proteome</keyword>
<dbReference type="PANTHER" id="PTHR34814">
    <property type="entry name" value="NITROSOGUANIDINE RESISTANCE PROTEIN SNG1"/>
    <property type="match status" value="1"/>
</dbReference>
<dbReference type="PANTHER" id="PTHR34814:SF1">
    <property type="entry name" value="NITROSOGUANIDINE RESISTANCE PROTEIN SNG1"/>
    <property type="match status" value="1"/>
</dbReference>
<keyword evidence="2" id="KW-0812">Transmembrane</keyword>
<feature type="domain" description="DUF3533" evidence="3">
    <location>
        <begin position="134"/>
        <end position="548"/>
    </location>
</feature>
<organism evidence="4 5">
    <name type="scientific">Lithohypha guttulata</name>
    <dbReference type="NCBI Taxonomy" id="1690604"/>
    <lineage>
        <taxon>Eukaryota</taxon>
        <taxon>Fungi</taxon>
        <taxon>Dikarya</taxon>
        <taxon>Ascomycota</taxon>
        <taxon>Pezizomycotina</taxon>
        <taxon>Eurotiomycetes</taxon>
        <taxon>Chaetothyriomycetidae</taxon>
        <taxon>Chaetothyriales</taxon>
        <taxon>Trichomeriaceae</taxon>
        <taxon>Lithohypha</taxon>
    </lineage>
</organism>
<dbReference type="InterPro" id="IPR053001">
    <property type="entry name" value="MNNG_permease-like"/>
</dbReference>
<gene>
    <name evidence="4" type="ORF">LTR24_006702</name>
</gene>
<evidence type="ECO:0000259" key="3">
    <source>
        <dbReference type="Pfam" id="PF12051"/>
    </source>
</evidence>
<name>A0ABR0K595_9EURO</name>
<feature type="compositionally biased region" description="Basic and acidic residues" evidence="1">
    <location>
        <begin position="1"/>
        <end position="10"/>
    </location>
</feature>
<feature type="transmembrane region" description="Helical" evidence="2">
    <location>
        <begin position="449"/>
        <end position="475"/>
    </location>
</feature>
<feature type="transmembrane region" description="Helical" evidence="2">
    <location>
        <begin position="387"/>
        <end position="408"/>
    </location>
</feature>
<evidence type="ECO:0000256" key="1">
    <source>
        <dbReference type="SAM" id="MobiDB-lite"/>
    </source>
</evidence>
<sequence length="582" mass="65433">MHQHLREETLSRSSSSTYTEEDKLATHIPDYLCEDCLSDKDFNEKPINHAVGKDAFHIEDQAVDLQPTRFGSMRKSRPRTVDTTPAVPLVLDDESEDTIDEEKARPEPPVAVGFWHAALAHTRKDVFLNYLQTLFILCLAVMGVLSIYWGVLYDVKEYLPHATVAVVSFEGTPGPYESYTPLVGPFVRAACQREMDSRPDHLGFVFIDPSEFDNDPIKVRLAVFEEEYWAAVIINANATALLQEAVATGNASYDPTGVATMVYNQARDIESYNFYIVPVLGRLALTVQATFGRQWAASVFNDPNLDIATYSRAPQAVSPGISFTLLNLRPFDPPSAIPTITIGLIYLIIIAFFSFTFFIPTHMKFILPNPLSPHPPLKFYQLIIYRWLATITAYFFLSLSYSLVSLAFEIPFSNTPPPVPSPLNDGHGHWTPTEPIINANYLGKSTFPVYWMLNFIGMAALGLTCENMAMFLSALSPLPYSALFLIWWVITNVSTGFYAIELASDFYKWGYAWPLRHIVEGSKTLVFGTKSKLGVNFAVLLAWVVVGTLLFPLACWVMRWKNVKDRRTAAEAARKLDEMKKQ</sequence>
<feature type="transmembrane region" description="Helical" evidence="2">
    <location>
        <begin position="336"/>
        <end position="359"/>
    </location>
</feature>
<reference evidence="4 5" key="1">
    <citation type="submission" date="2023-08" db="EMBL/GenBank/DDBJ databases">
        <title>Black Yeasts Isolated from many extreme environments.</title>
        <authorList>
            <person name="Coleine C."/>
            <person name="Stajich J.E."/>
            <person name="Selbmann L."/>
        </authorList>
    </citation>
    <scope>NUCLEOTIDE SEQUENCE [LARGE SCALE GENOMIC DNA]</scope>
    <source>
        <strain evidence="4 5">CCFEE 5885</strain>
    </source>
</reference>
<feature type="transmembrane region" description="Helical" evidence="2">
    <location>
        <begin position="482"/>
        <end position="500"/>
    </location>
</feature>